<protein>
    <submittedName>
        <fullName evidence="7">Uncharacterized protein</fullName>
    </submittedName>
</protein>
<dbReference type="GO" id="GO:0005886">
    <property type="term" value="C:plasma membrane"/>
    <property type="evidence" value="ECO:0007669"/>
    <property type="project" value="UniProtKB-SubCell"/>
</dbReference>
<feature type="transmembrane region" description="Helical" evidence="6">
    <location>
        <begin position="363"/>
        <end position="386"/>
    </location>
</feature>
<evidence type="ECO:0000256" key="6">
    <source>
        <dbReference type="SAM" id="Phobius"/>
    </source>
</evidence>
<proteinExistence type="predicted"/>
<name>A0A6S6TKB9_9GAMM</name>
<feature type="transmembrane region" description="Helical" evidence="6">
    <location>
        <begin position="39"/>
        <end position="59"/>
    </location>
</feature>
<organism evidence="7">
    <name type="scientific">uncultured Thiotrichaceae bacterium</name>
    <dbReference type="NCBI Taxonomy" id="298394"/>
    <lineage>
        <taxon>Bacteria</taxon>
        <taxon>Pseudomonadati</taxon>
        <taxon>Pseudomonadota</taxon>
        <taxon>Gammaproteobacteria</taxon>
        <taxon>Thiotrichales</taxon>
        <taxon>Thiotrichaceae</taxon>
        <taxon>environmental samples</taxon>
    </lineage>
</organism>
<evidence type="ECO:0000313" key="7">
    <source>
        <dbReference type="EMBL" id="CAA6816093.1"/>
    </source>
</evidence>
<keyword evidence="3 6" id="KW-0812">Transmembrane</keyword>
<feature type="transmembrane region" description="Helical" evidence="6">
    <location>
        <begin position="331"/>
        <end position="351"/>
    </location>
</feature>
<keyword evidence="2" id="KW-1003">Cell membrane</keyword>
<dbReference type="PANTHER" id="PTHR30250">
    <property type="entry name" value="PST FAMILY PREDICTED COLANIC ACID TRANSPORTER"/>
    <property type="match status" value="1"/>
</dbReference>
<feature type="transmembrane region" description="Helical" evidence="6">
    <location>
        <begin position="392"/>
        <end position="417"/>
    </location>
</feature>
<evidence type="ECO:0000256" key="1">
    <source>
        <dbReference type="ARBA" id="ARBA00004651"/>
    </source>
</evidence>
<dbReference type="Pfam" id="PF01943">
    <property type="entry name" value="Polysacc_synt"/>
    <property type="match status" value="1"/>
</dbReference>
<dbReference type="PANTHER" id="PTHR30250:SF11">
    <property type="entry name" value="O-ANTIGEN TRANSPORTER-RELATED"/>
    <property type="match status" value="1"/>
</dbReference>
<evidence type="ECO:0000256" key="2">
    <source>
        <dbReference type="ARBA" id="ARBA00022475"/>
    </source>
</evidence>
<feature type="transmembrane region" description="Helical" evidence="6">
    <location>
        <begin position="179"/>
        <end position="200"/>
    </location>
</feature>
<dbReference type="InterPro" id="IPR050833">
    <property type="entry name" value="Poly_Biosynth_Transport"/>
</dbReference>
<evidence type="ECO:0000256" key="3">
    <source>
        <dbReference type="ARBA" id="ARBA00022692"/>
    </source>
</evidence>
<feature type="transmembrane region" description="Helical" evidence="6">
    <location>
        <begin position="80"/>
        <end position="104"/>
    </location>
</feature>
<evidence type="ECO:0000256" key="5">
    <source>
        <dbReference type="ARBA" id="ARBA00023136"/>
    </source>
</evidence>
<evidence type="ECO:0000256" key="4">
    <source>
        <dbReference type="ARBA" id="ARBA00022989"/>
    </source>
</evidence>
<gene>
    <name evidence="7" type="ORF">HELGO_WM16784</name>
</gene>
<sequence>MRQIILKIIETGGAKIYAVFLGILTITVTARWLGVEGRGIYATVMTWVMIFVELSNLSLGSALMYHATKHRDDGWLGRTLGNLLVFTVITTLVSWLIVALLYLAGNRWGFANLIGPIPLWPLVVGFLILPFAIWEHYTQALFNIEDNLRRFNLYQIVGSTSNSVLIVLLVIVIEVGVIGALISALVWYSIVAVGGVRDLWSLARERVSKTGKAVTTNYHELKVVLKDGFKAHFNILGSMMLLNIDIVMVNAYLGFEQTGIYQLAVQASQLMLIISYAGMTVLQGEATRVGVYGVWSYQKKILALTFGGMLIACITAALTAGWWIVLLAGEAFTPSVIIFQLLMFSILEHTVTNMLSVQWIARGLLWQLSALSLSKGILNIVLNIILIPKYGLLGAVWATLGVAVYSTMINIVVFIYFEVDVRRHFAKQEKPA</sequence>
<feature type="transmembrane region" description="Helical" evidence="6">
    <location>
        <begin position="153"/>
        <end position="173"/>
    </location>
</feature>
<dbReference type="EMBL" id="CACVAY010000073">
    <property type="protein sequence ID" value="CAA6816093.1"/>
    <property type="molecule type" value="Genomic_DNA"/>
</dbReference>
<keyword evidence="4 6" id="KW-1133">Transmembrane helix</keyword>
<feature type="transmembrane region" description="Helical" evidence="6">
    <location>
        <begin position="12"/>
        <end position="33"/>
    </location>
</feature>
<feature type="transmembrane region" description="Helical" evidence="6">
    <location>
        <begin position="231"/>
        <end position="253"/>
    </location>
</feature>
<feature type="transmembrane region" description="Helical" evidence="6">
    <location>
        <begin position="259"/>
        <end position="282"/>
    </location>
</feature>
<dbReference type="AlphaFoldDB" id="A0A6S6TKB9"/>
<feature type="transmembrane region" description="Helical" evidence="6">
    <location>
        <begin position="110"/>
        <end position="133"/>
    </location>
</feature>
<keyword evidence="5 6" id="KW-0472">Membrane</keyword>
<comment type="subcellular location">
    <subcellularLocation>
        <location evidence="1">Cell membrane</location>
        <topology evidence="1">Multi-pass membrane protein</topology>
    </subcellularLocation>
</comment>
<dbReference type="InterPro" id="IPR002797">
    <property type="entry name" value="Polysacc_synth"/>
</dbReference>
<reference evidence="7" key="1">
    <citation type="submission" date="2020-01" db="EMBL/GenBank/DDBJ databases">
        <authorList>
            <person name="Meier V. D."/>
            <person name="Meier V D."/>
        </authorList>
    </citation>
    <scope>NUCLEOTIDE SEQUENCE</scope>
    <source>
        <strain evidence="7">HLG_WM_MAG_07</strain>
    </source>
</reference>
<accession>A0A6S6TKB9</accession>
<feature type="transmembrane region" description="Helical" evidence="6">
    <location>
        <begin position="302"/>
        <end position="325"/>
    </location>
</feature>